<dbReference type="Gene3D" id="1.10.10.10">
    <property type="entry name" value="Winged helix-like DNA-binding domain superfamily/Winged helix DNA-binding domain"/>
    <property type="match status" value="1"/>
</dbReference>
<dbReference type="SMART" id="SM00100">
    <property type="entry name" value="cNMP"/>
    <property type="match status" value="1"/>
</dbReference>
<evidence type="ECO:0000313" key="7">
    <source>
        <dbReference type="Proteomes" id="UP000177925"/>
    </source>
</evidence>
<evidence type="ECO:0000256" key="2">
    <source>
        <dbReference type="ARBA" id="ARBA00023125"/>
    </source>
</evidence>
<dbReference type="Gene3D" id="2.60.120.10">
    <property type="entry name" value="Jelly Rolls"/>
    <property type="match status" value="1"/>
</dbReference>
<dbReference type="PANTHER" id="PTHR24567">
    <property type="entry name" value="CRP FAMILY TRANSCRIPTIONAL REGULATORY PROTEIN"/>
    <property type="match status" value="1"/>
</dbReference>
<dbReference type="PRINTS" id="PR00034">
    <property type="entry name" value="HTHCRP"/>
</dbReference>
<dbReference type="Pfam" id="PF13545">
    <property type="entry name" value="HTH_Crp_2"/>
    <property type="match status" value="1"/>
</dbReference>
<protein>
    <submittedName>
        <fullName evidence="6">Transcriptional regulator</fullName>
    </submittedName>
</protein>
<dbReference type="InterPro" id="IPR012318">
    <property type="entry name" value="HTH_CRP"/>
</dbReference>
<reference evidence="6 7" key="1">
    <citation type="journal article" date="2016" name="Nat. Commun.">
        <title>Thousands of microbial genomes shed light on interconnected biogeochemical processes in an aquifer system.</title>
        <authorList>
            <person name="Anantharaman K."/>
            <person name="Brown C.T."/>
            <person name="Hug L.A."/>
            <person name="Sharon I."/>
            <person name="Castelle C.J."/>
            <person name="Probst A.J."/>
            <person name="Thomas B.C."/>
            <person name="Singh A."/>
            <person name="Wilkins M.J."/>
            <person name="Karaoz U."/>
            <person name="Brodie E.L."/>
            <person name="Williams K.H."/>
            <person name="Hubbard S.S."/>
            <person name="Banfield J.F."/>
        </authorList>
    </citation>
    <scope>NUCLEOTIDE SEQUENCE [LARGE SCALE GENOMIC DNA]</scope>
</reference>
<dbReference type="STRING" id="1817758.A2150_06065"/>
<gene>
    <name evidence="6" type="ORF">A2150_06065</name>
</gene>
<name>A0A1F6TGZ8_9PROT</name>
<dbReference type="GO" id="GO:0003700">
    <property type="term" value="F:DNA-binding transcription factor activity"/>
    <property type="evidence" value="ECO:0007669"/>
    <property type="project" value="TreeGrafter"/>
</dbReference>
<keyword evidence="3" id="KW-0804">Transcription</keyword>
<dbReference type="InterPro" id="IPR036390">
    <property type="entry name" value="WH_DNA-bd_sf"/>
</dbReference>
<dbReference type="PROSITE" id="PS51063">
    <property type="entry name" value="HTH_CRP_2"/>
    <property type="match status" value="1"/>
</dbReference>
<dbReference type="InterPro" id="IPR018490">
    <property type="entry name" value="cNMP-bd_dom_sf"/>
</dbReference>
<dbReference type="SMART" id="SM00419">
    <property type="entry name" value="HTH_CRP"/>
    <property type="match status" value="1"/>
</dbReference>
<accession>A0A1F6TGZ8</accession>
<dbReference type="GO" id="GO:0003677">
    <property type="term" value="F:DNA binding"/>
    <property type="evidence" value="ECO:0007669"/>
    <property type="project" value="UniProtKB-KW"/>
</dbReference>
<dbReference type="InterPro" id="IPR036388">
    <property type="entry name" value="WH-like_DNA-bd_sf"/>
</dbReference>
<dbReference type="PANTHER" id="PTHR24567:SF75">
    <property type="entry name" value="FUMARATE AND NITRATE REDUCTION REGULATORY PROTEIN"/>
    <property type="match status" value="1"/>
</dbReference>
<feature type="domain" description="HTH crp-type" evidence="5">
    <location>
        <begin position="163"/>
        <end position="236"/>
    </location>
</feature>
<dbReference type="Proteomes" id="UP000177925">
    <property type="component" value="Unassembled WGS sequence"/>
</dbReference>
<dbReference type="CDD" id="cd00092">
    <property type="entry name" value="HTH_CRP"/>
    <property type="match status" value="1"/>
</dbReference>
<dbReference type="GO" id="GO:0005829">
    <property type="term" value="C:cytosol"/>
    <property type="evidence" value="ECO:0007669"/>
    <property type="project" value="TreeGrafter"/>
</dbReference>
<dbReference type="InterPro" id="IPR000595">
    <property type="entry name" value="cNMP-bd_dom"/>
</dbReference>
<dbReference type="SUPFAM" id="SSF46785">
    <property type="entry name" value="Winged helix' DNA-binding domain"/>
    <property type="match status" value="1"/>
</dbReference>
<dbReference type="CDD" id="cd00038">
    <property type="entry name" value="CAP_ED"/>
    <property type="match status" value="1"/>
</dbReference>
<feature type="domain" description="Cyclic nucleotide-binding" evidence="4">
    <location>
        <begin position="29"/>
        <end position="149"/>
    </location>
</feature>
<evidence type="ECO:0000259" key="5">
    <source>
        <dbReference type="PROSITE" id="PS51063"/>
    </source>
</evidence>
<dbReference type="NCBIfam" id="NF008365">
    <property type="entry name" value="PRK11161.1"/>
    <property type="match status" value="1"/>
</dbReference>
<dbReference type="EMBL" id="MFSS01000027">
    <property type="protein sequence ID" value="OGI44384.1"/>
    <property type="molecule type" value="Genomic_DNA"/>
</dbReference>
<dbReference type="FunFam" id="1.10.10.10:FF:000028">
    <property type="entry name" value="Fumarate/nitrate reduction transcriptional regulator Fnr"/>
    <property type="match status" value="1"/>
</dbReference>
<proteinExistence type="predicted"/>
<dbReference type="Pfam" id="PF00027">
    <property type="entry name" value="cNMP_binding"/>
    <property type="match status" value="1"/>
</dbReference>
<sequence>MSTPATLASMNLTSLKAACNSCILRQLCLPLGLEESDLDRLEKIINRRQRIKPGQHLYRARDDFHHLYAIRRGFFKTYELNNDGIEHINGFHMTGELIGLDAISDEFHVCNAVALEDSEVCEVPFLKLEELFRDIPALQHQFHRIMSREIGVDHSLMMLLGTMRAEEKLATFLTNLAERLAARGLSSDSMHLSMSREDIGNYLGLKLETVSRMFSKFQDDGLIEVERRNLHIKDMDGLRKIAHCQHGGR</sequence>
<evidence type="ECO:0000256" key="3">
    <source>
        <dbReference type="ARBA" id="ARBA00023163"/>
    </source>
</evidence>
<evidence type="ECO:0000259" key="4">
    <source>
        <dbReference type="PROSITE" id="PS50042"/>
    </source>
</evidence>
<dbReference type="SUPFAM" id="SSF51206">
    <property type="entry name" value="cAMP-binding domain-like"/>
    <property type="match status" value="1"/>
</dbReference>
<dbReference type="AlphaFoldDB" id="A0A1F6TGZ8"/>
<evidence type="ECO:0000313" key="6">
    <source>
        <dbReference type="EMBL" id="OGI44384.1"/>
    </source>
</evidence>
<evidence type="ECO:0000256" key="1">
    <source>
        <dbReference type="ARBA" id="ARBA00023015"/>
    </source>
</evidence>
<dbReference type="PROSITE" id="PS50042">
    <property type="entry name" value="CNMP_BINDING_3"/>
    <property type="match status" value="1"/>
</dbReference>
<keyword evidence="2" id="KW-0238">DNA-binding</keyword>
<organism evidence="6 7">
    <name type="scientific">Candidatus Muproteobacteria bacterium RBG_16_64_11</name>
    <dbReference type="NCBI Taxonomy" id="1817758"/>
    <lineage>
        <taxon>Bacteria</taxon>
        <taxon>Pseudomonadati</taxon>
        <taxon>Pseudomonadota</taxon>
        <taxon>Candidatus Muproteobacteria</taxon>
    </lineage>
</organism>
<comment type="caution">
    <text evidence="6">The sequence shown here is derived from an EMBL/GenBank/DDBJ whole genome shotgun (WGS) entry which is preliminary data.</text>
</comment>
<dbReference type="InterPro" id="IPR014710">
    <property type="entry name" value="RmlC-like_jellyroll"/>
</dbReference>
<dbReference type="InterPro" id="IPR050397">
    <property type="entry name" value="Env_Response_Regulators"/>
</dbReference>
<keyword evidence="1" id="KW-0805">Transcription regulation</keyword>